<feature type="transmembrane region" description="Helical" evidence="1">
    <location>
        <begin position="98"/>
        <end position="116"/>
    </location>
</feature>
<keyword evidence="1" id="KW-0812">Transmembrane</keyword>
<protein>
    <submittedName>
        <fullName evidence="2">Uncharacterized protein</fullName>
    </submittedName>
</protein>
<feature type="transmembrane region" description="Helical" evidence="1">
    <location>
        <begin position="128"/>
        <end position="146"/>
    </location>
</feature>
<dbReference type="EMBL" id="BAABDF010000007">
    <property type="protein sequence ID" value="GAA3876388.1"/>
    <property type="molecule type" value="Genomic_DNA"/>
</dbReference>
<dbReference type="Proteomes" id="UP001399917">
    <property type="component" value="Unassembled WGS sequence"/>
</dbReference>
<feature type="transmembrane region" description="Helical" evidence="1">
    <location>
        <begin position="66"/>
        <end position="86"/>
    </location>
</feature>
<organism evidence="2 3">
    <name type="scientific">Celeribacter arenosi</name>
    <dbReference type="NCBI Taxonomy" id="792649"/>
    <lineage>
        <taxon>Bacteria</taxon>
        <taxon>Pseudomonadati</taxon>
        <taxon>Pseudomonadota</taxon>
        <taxon>Alphaproteobacteria</taxon>
        <taxon>Rhodobacterales</taxon>
        <taxon>Roseobacteraceae</taxon>
        <taxon>Celeribacter</taxon>
    </lineage>
</organism>
<name>A0ABP7KIJ4_9RHOB</name>
<evidence type="ECO:0000256" key="1">
    <source>
        <dbReference type="SAM" id="Phobius"/>
    </source>
</evidence>
<evidence type="ECO:0000313" key="2">
    <source>
        <dbReference type="EMBL" id="GAA3876388.1"/>
    </source>
</evidence>
<reference evidence="3" key="1">
    <citation type="journal article" date="2019" name="Int. J. Syst. Evol. Microbiol.">
        <title>The Global Catalogue of Microorganisms (GCM) 10K type strain sequencing project: providing services to taxonomists for standard genome sequencing and annotation.</title>
        <authorList>
            <consortium name="The Broad Institute Genomics Platform"/>
            <consortium name="The Broad Institute Genome Sequencing Center for Infectious Disease"/>
            <person name="Wu L."/>
            <person name="Ma J."/>
        </authorList>
    </citation>
    <scope>NUCLEOTIDE SEQUENCE [LARGE SCALE GENOMIC DNA]</scope>
    <source>
        <strain evidence="3">JCM 17190</strain>
    </source>
</reference>
<keyword evidence="1" id="KW-0472">Membrane</keyword>
<sequence>MSQQNEFYLRLSRLPQPAVNTDLLLGPSRARNVDRNQRLSEMTERYQRGPYGDAYKPRAALPITPVVSYFFAFALGGMAAFIARFLRFQVEGVPRGAPDLNLIIDVVFAISVAFLVRELLSLSAVKRMGAQFAGILLALITMHNVVHMFPQTFEKTFSSEWVEHVTSSTQAGSLHFLGRDYAL</sequence>
<keyword evidence="3" id="KW-1185">Reference proteome</keyword>
<dbReference type="RefSeq" id="WP_344848004.1">
    <property type="nucleotide sequence ID" value="NZ_BAABDF010000007.1"/>
</dbReference>
<comment type="caution">
    <text evidence="2">The sequence shown here is derived from an EMBL/GenBank/DDBJ whole genome shotgun (WGS) entry which is preliminary data.</text>
</comment>
<accession>A0ABP7KIJ4</accession>
<gene>
    <name evidence="2" type="ORF">GCM10022404_27640</name>
</gene>
<keyword evidence="1" id="KW-1133">Transmembrane helix</keyword>
<proteinExistence type="predicted"/>
<evidence type="ECO:0000313" key="3">
    <source>
        <dbReference type="Proteomes" id="UP001399917"/>
    </source>
</evidence>